<feature type="compositionally biased region" description="Low complexity" evidence="1">
    <location>
        <begin position="506"/>
        <end position="519"/>
    </location>
</feature>
<sequence>MAPLKLYANITGKFTVERDLVNVQDTIRSTTLDAEKIRKERGITMLDAPPNLSSSSQTKKKRKNPPGSSSLFRNPVAQPRPSISTSTRAPSPLPPAPSAAPSPLRTAVVKALAVKERTVDELLRLIHSDHDVEKRKRKLLDLLSQMAEQPNATKSPSLWRLKPATWVEVRPYEWADLTAEEKTVMARTARLTFNNLNIPESDPVWAHVVYRTETPMVASGSGSSKAAAANRPPVRAEAPKRGVSSKEAKEKKAKPKPDPKAEILMRDESKPAPRASNVSAKGKEVDDGPSPSASKAAARKTPGSGFRIAKVPSPDTPNPLTPPVPVSNPAPRGVPRDVRNNGREPPRASLPAKPAPPIAPPVQEKKAPPRIKKVKETATVPEKQRERAPEGSGKDPLKRKKPSQDMDDPDVVPGAKRRRTEGMVSGSTPRDLSLPKKPETNTTPTSRSLPSKAIKKESSPLPPTTRPHKSRNEGSSLPPPPRSSLPARPPAGSTSSNHTYPESHSSKSSSQTQRSNSSTSKRRERRSPIYTSSEDEGEIRASTGREPAPLPTPPATTTHRSRAQQPSAVSRPLPTDRDGLRARYNATYLKYLSSYHQLFAQQSKLESLLSGTDGSTISDSDGDGVEVLSPEDTMKLKADHKRWERELENIRGIFTTPERSESKSD</sequence>
<organism evidence="2 3">
    <name type="scientific">Mycena maculata</name>
    <dbReference type="NCBI Taxonomy" id="230809"/>
    <lineage>
        <taxon>Eukaryota</taxon>
        <taxon>Fungi</taxon>
        <taxon>Dikarya</taxon>
        <taxon>Basidiomycota</taxon>
        <taxon>Agaricomycotina</taxon>
        <taxon>Agaricomycetes</taxon>
        <taxon>Agaricomycetidae</taxon>
        <taxon>Agaricales</taxon>
        <taxon>Marasmiineae</taxon>
        <taxon>Mycenaceae</taxon>
        <taxon>Mycena</taxon>
    </lineage>
</organism>
<evidence type="ECO:0008006" key="4">
    <source>
        <dbReference type="Google" id="ProtNLM"/>
    </source>
</evidence>
<feature type="compositionally biased region" description="Pro residues" evidence="1">
    <location>
        <begin position="314"/>
        <end position="328"/>
    </location>
</feature>
<evidence type="ECO:0000313" key="3">
    <source>
        <dbReference type="Proteomes" id="UP001215280"/>
    </source>
</evidence>
<feature type="region of interest" description="Disordered" evidence="1">
    <location>
        <begin position="40"/>
        <end position="104"/>
    </location>
</feature>
<proteinExistence type="predicted"/>
<name>A0AAD7I2N6_9AGAR</name>
<accession>A0AAD7I2N6</accession>
<feature type="compositionally biased region" description="Basic and acidic residues" evidence="1">
    <location>
        <begin position="382"/>
        <end position="396"/>
    </location>
</feature>
<feature type="region of interest" description="Disordered" evidence="1">
    <location>
        <begin position="216"/>
        <end position="578"/>
    </location>
</feature>
<reference evidence="2" key="1">
    <citation type="submission" date="2023-03" db="EMBL/GenBank/DDBJ databases">
        <title>Massive genome expansion in bonnet fungi (Mycena s.s.) driven by repeated elements and novel gene families across ecological guilds.</title>
        <authorList>
            <consortium name="Lawrence Berkeley National Laboratory"/>
            <person name="Harder C.B."/>
            <person name="Miyauchi S."/>
            <person name="Viragh M."/>
            <person name="Kuo A."/>
            <person name="Thoen E."/>
            <person name="Andreopoulos B."/>
            <person name="Lu D."/>
            <person name="Skrede I."/>
            <person name="Drula E."/>
            <person name="Henrissat B."/>
            <person name="Morin E."/>
            <person name="Kohler A."/>
            <person name="Barry K."/>
            <person name="LaButti K."/>
            <person name="Morin E."/>
            <person name="Salamov A."/>
            <person name="Lipzen A."/>
            <person name="Mereny Z."/>
            <person name="Hegedus B."/>
            <person name="Baldrian P."/>
            <person name="Stursova M."/>
            <person name="Weitz H."/>
            <person name="Taylor A."/>
            <person name="Grigoriev I.V."/>
            <person name="Nagy L.G."/>
            <person name="Martin F."/>
            <person name="Kauserud H."/>
        </authorList>
    </citation>
    <scope>NUCLEOTIDE SEQUENCE</scope>
    <source>
        <strain evidence="2">CBHHK188m</strain>
    </source>
</reference>
<keyword evidence="3" id="KW-1185">Reference proteome</keyword>
<feature type="compositionally biased region" description="Pro residues" evidence="1">
    <location>
        <begin position="477"/>
        <end position="489"/>
    </location>
</feature>
<gene>
    <name evidence="2" type="ORF">DFH07DRAFT_754709</name>
</gene>
<dbReference type="EMBL" id="JARJLG010000166">
    <property type="protein sequence ID" value="KAJ7733764.1"/>
    <property type="molecule type" value="Genomic_DNA"/>
</dbReference>
<dbReference type="AlphaFoldDB" id="A0AAD7I2N6"/>
<feature type="compositionally biased region" description="Low complexity" evidence="1">
    <location>
        <begin position="218"/>
        <end position="229"/>
    </location>
</feature>
<dbReference type="Proteomes" id="UP001215280">
    <property type="component" value="Unassembled WGS sequence"/>
</dbReference>
<dbReference type="Gene3D" id="1.10.10.2670">
    <property type="entry name" value="E3 ubiquitin-protein ligase"/>
    <property type="match status" value="1"/>
</dbReference>
<dbReference type="InterPro" id="IPR042065">
    <property type="entry name" value="E3_ELL-like"/>
</dbReference>
<comment type="caution">
    <text evidence="2">The sequence shown here is derived from an EMBL/GenBank/DDBJ whole genome shotgun (WGS) entry which is preliminary data.</text>
</comment>
<feature type="compositionally biased region" description="Polar residues" evidence="1">
    <location>
        <begin position="440"/>
        <end position="449"/>
    </location>
</feature>
<feature type="compositionally biased region" description="Pro residues" evidence="1">
    <location>
        <begin position="91"/>
        <end position="100"/>
    </location>
</feature>
<feature type="compositionally biased region" description="Basic and acidic residues" evidence="1">
    <location>
        <begin position="237"/>
        <end position="271"/>
    </location>
</feature>
<evidence type="ECO:0000313" key="2">
    <source>
        <dbReference type="EMBL" id="KAJ7733764.1"/>
    </source>
</evidence>
<protein>
    <recommendedName>
        <fullName evidence="4">RNA polymerase II elongation factor ELL N-terminal domain-containing protein</fullName>
    </recommendedName>
</protein>
<feature type="compositionally biased region" description="Basic and acidic residues" evidence="1">
    <location>
        <begin position="334"/>
        <end position="346"/>
    </location>
</feature>
<evidence type="ECO:0000256" key="1">
    <source>
        <dbReference type="SAM" id="MobiDB-lite"/>
    </source>
</evidence>